<evidence type="ECO:0000259" key="1">
    <source>
        <dbReference type="PROSITE" id="PS51184"/>
    </source>
</evidence>
<dbReference type="PANTHER" id="PTHR12461">
    <property type="entry name" value="HYPOXIA-INDUCIBLE FACTOR 1 ALPHA INHIBITOR-RELATED"/>
    <property type="match status" value="1"/>
</dbReference>
<feature type="domain" description="JmjC" evidence="1">
    <location>
        <begin position="130"/>
        <end position="311"/>
    </location>
</feature>
<dbReference type="InterPro" id="IPR003347">
    <property type="entry name" value="JmjC_dom"/>
</dbReference>
<evidence type="ECO:0000313" key="3">
    <source>
        <dbReference type="Proteomes" id="UP001498398"/>
    </source>
</evidence>
<reference evidence="2 3" key="1">
    <citation type="submission" date="2024-01" db="EMBL/GenBank/DDBJ databases">
        <title>A draft genome for the cacao thread blight pathogen Marasmiellus scandens.</title>
        <authorList>
            <person name="Baruah I.K."/>
            <person name="Leung J."/>
            <person name="Bukari Y."/>
            <person name="Amoako-Attah I."/>
            <person name="Meinhardt L.W."/>
            <person name="Bailey B.A."/>
            <person name="Cohen S.P."/>
        </authorList>
    </citation>
    <scope>NUCLEOTIDE SEQUENCE [LARGE SCALE GENOMIC DNA]</scope>
    <source>
        <strain evidence="2 3">GH-19</strain>
    </source>
</reference>
<dbReference type="InterPro" id="IPR041667">
    <property type="entry name" value="Cupin_8"/>
</dbReference>
<comment type="caution">
    <text evidence="2">The sequence shown here is derived from an EMBL/GenBank/DDBJ whole genome shotgun (WGS) entry which is preliminary data.</text>
</comment>
<dbReference type="SMART" id="SM00558">
    <property type="entry name" value="JmjC"/>
    <property type="match status" value="1"/>
</dbReference>
<accession>A0ABR1K6Z8</accession>
<dbReference type="PROSITE" id="PS51184">
    <property type="entry name" value="JMJC"/>
    <property type="match status" value="1"/>
</dbReference>
<dbReference type="SUPFAM" id="SSF51197">
    <property type="entry name" value="Clavaminate synthase-like"/>
    <property type="match status" value="1"/>
</dbReference>
<protein>
    <recommendedName>
        <fullName evidence="1">JmjC domain-containing protein</fullName>
    </recommendedName>
</protein>
<dbReference type="Pfam" id="PF13621">
    <property type="entry name" value="Cupin_8"/>
    <property type="match status" value="1"/>
</dbReference>
<organism evidence="2 3">
    <name type="scientific">Marasmiellus scandens</name>
    <dbReference type="NCBI Taxonomy" id="2682957"/>
    <lineage>
        <taxon>Eukaryota</taxon>
        <taxon>Fungi</taxon>
        <taxon>Dikarya</taxon>
        <taxon>Basidiomycota</taxon>
        <taxon>Agaricomycotina</taxon>
        <taxon>Agaricomycetes</taxon>
        <taxon>Agaricomycetidae</taxon>
        <taxon>Agaricales</taxon>
        <taxon>Marasmiineae</taxon>
        <taxon>Omphalotaceae</taxon>
        <taxon>Marasmiellus</taxon>
    </lineage>
</organism>
<sequence length="333" mass="37729">MNPLKWLSDEYFDLNGLYVDVLEEPPTALEFSRLAHISRPVLIKGFEIPANSKLWTDEYLIQRMGSRSVSVAVTPNGRADAIIAGPDNKFYFTEPCVEEMTMANLFANLSEDDRSQGSETYYLQSQNGNLYSSQFFEGREAPSEFESLRGDVPSEISWCSQALDRTPDAVNIWIGDGNSVSSIHSDPYENIYTVVRGEKLFTLLPPTEGWCLNERVYPHASYVRDPDSSQLRLQPSAEAPRVRWSSITDPNLPGALCDSAHPIHVVVKSGETLYLPAGWWHHVRQSGITIALNWWYDIEMRGPSWVLLEFLRNIKDVPDGNEKTKHNEEETAQ</sequence>
<dbReference type="Proteomes" id="UP001498398">
    <property type="component" value="Unassembled WGS sequence"/>
</dbReference>
<dbReference type="InterPro" id="IPR014710">
    <property type="entry name" value="RmlC-like_jellyroll"/>
</dbReference>
<proteinExistence type="predicted"/>
<dbReference type="Gene3D" id="2.60.120.10">
    <property type="entry name" value="Jelly Rolls"/>
    <property type="match status" value="1"/>
</dbReference>
<dbReference type="EMBL" id="JBANRG010000002">
    <property type="protein sequence ID" value="KAK7470641.1"/>
    <property type="molecule type" value="Genomic_DNA"/>
</dbReference>
<evidence type="ECO:0000313" key="2">
    <source>
        <dbReference type="EMBL" id="KAK7470641.1"/>
    </source>
</evidence>
<keyword evidence="3" id="KW-1185">Reference proteome</keyword>
<gene>
    <name evidence="2" type="ORF">VKT23_002065</name>
</gene>
<dbReference type="PANTHER" id="PTHR12461:SF99">
    <property type="entry name" value="BIFUNCTIONAL PEPTIDASE AND (3S)-LYSYL HYDROXYLASE JMJD7"/>
    <property type="match status" value="1"/>
</dbReference>
<name>A0ABR1K6Z8_9AGAR</name>